<dbReference type="Proteomes" id="UP000035067">
    <property type="component" value="Unassembled WGS sequence"/>
</dbReference>
<dbReference type="InterPro" id="IPR022829">
    <property type="entry name" value="DHNA_CoA_hydrolase"/>
</dbReference>
<dbReference type="EC" id="3.1.2.28" evidence="2"/>
<dbReference type="InterPro" id="IPR029069">
    <property type="entry name" value="HotDog_dom_sf"/>
</dbReference>
<comment type="pathway">
    <text evidence="2">Quinol/quinone metabolism; 1,4-dihydroxy-2-naphthoate biosynthesis; 1,4-dihydroxy-2-naphthoate from chorismate: step 7/7.</text>
</comment>
<dbReference type="UniPathway" id="UPA00995"/>
<dbReference type="Gene3D" id="3.10.129.10">
    <property type="entry name" value="Hotdog Thioesterase"/>
    <property type="match status" value="1"/>
</dbReference>
<comment type="function">
    <text evidence="2">Catalyzes the hydrolysis of 1,4-dihydroxy-2-naphthoyl-CoA (DHNA-CoA) to 1,4-dihydroxy-2-naphthoate (DHNA), a reaction involved in phylloquinone (vitamin K1) biosynthesis.</text>
</comment>
<reference evidence="3 4" key="1">
    <citation type="submission" date="2015-01" db="EMBL/GenBank/DDBJ databases">
        <title>Lifestyle Evolution in Cyanobacterial Symbionts of Sponges.</title>
        <authorList>
            <person name="Burgsdorf I."/>
            <person name="Slaby B.M."/>
            <person name="Handley K.M."/>
            <person name="Haber M."/>
            <person name="Blom J."/>
            <person name="Marshall C.W."/>
            <person name="Gilbert J.A."/>
            <person name="Hentschel U."/>
            <person name="Steindler L."/>
        </authorList>
    </citation>
    <scope>NUCLEOTIDE SEQUENCE [LARGE SCALE GENOMIC DNA]</scope>
    <source>
        <strain evidence="3">SP3</strain>
    </source>
</reference>
<dbReference type="HAMAP" id="MF_02101">
    <property type="entry name" value="DHNA_CoA_hydrolase"/>
    <property type="match status" value="1"/>
</dbReference>
<gene>
    <name evidence="3" type="ORF">TE42_05260</name>
</gene>
<dbReference type="AlphaFoldDB" id="A0A0G2HL34"/>
<evidence type="ECO:0000256" key="2">
    <source>
        <dbReference type="HAMAP-Rule" id="MF_02101"/>
    </source>
</evidence>
<dbReference type="GO" id="GO:0047617">
    <property type="term" value="F:fatty acyl-CoA hydrolase activity"/>
    <property type="evidence" value="ECO:0007669"/>
    <property type="project" value="TreeGrafter"/>
</dbReference>
<dbReference type="SUPFAM" id="SSF54637">
    <property type="entry name" value="Thioesterase/thiol ester dehydrase-isomerase"/>
    <property type="match status" value="1"/>
</dbReference>
<dbReference type="CDD" id="cd00586">
    <property type="entry name" value="4HBT"/>
    <property type="match status" value="1"/>
</dbReference>
<evidence type="ECO:0000313" key="3">
    <source>
        <dbReference type="EMBL" id="KKZ12239.1"/>
    </source>
</evidence>
<dbReference type="PATRIC" id="fig|1604020.3.peg.633"/>
<dbReference type="InterPro" id="IPR050563">
    <property type="entry name" value="4-hydroxybenzoyl-CoA_TE"/>
</dbReference>
<dbReference type="UniPathway" id="UPA01057">
    <property type="reaction ID" value="UER01033"/>
</dbReference>
<dbReference type="GO" id="GO:0042372">
    <property type="term" value="P:phylloquinone biosynthetic process"/>
    <property type="evidence" value="ECO:0007669"/>
    <property type="project" value="UniProtKB-UniRule"/>
</dbReference>
<feature type="active site" evidence="2">
    <location>
        <position position="25"/>
    </location>
</feature>
<dbReference type="Pfam" id="PF13279">
    <property type="entry name" value="4HBT_2"/>
    <property type="match status" value="1"/>
</dbReference>
<name>A0A0G2HL34_9SYNE</name>
<keyword evidence="1 2" id="KW-0378">Hydrolase</keyword>
<comment type="similarity">
    <text evidence="2">Belongs to the 4-hydroxybenzoyl-CoA thioesterase family. DHNA-CoA hydrolase subfamily.</text>
</comment>
<comment type="caution">
    <text evidence="3">The sequence shown here is derived from an EMBL/GenBank/DDBJ whole genome shotgun (WGS) entry which is preliminary data.</text>
</comment>
<dbReference type="PANTHER" id="PTHR31793:SF37">
    <property type="entry name" value="ACYL-COA THIOESTER HYDROLASE YBGC"/>
    <property type="match status" value="1"/>
</dbReference>
<protein>
    <recommendedName>
        <fullName evidence="2">1,4-dihydroxy-2-naphthoyl-CoA hydrolase</fullName>
        <shortName evidence="2">DHNA-CoA hydrolase</shortName>
        <ecNumber evidence="2">3.1.2.28</ecNumber>
    </recommendedName>
    <alternativeName>
        <fullName evidence="2">DHNA-CoA thioesterase</fullName>
    </alternativeName>
</protein>
<evidence type="ECO:0000256" key="1">
    <source>
        <dbReference type="ARBA" id="ARBA00022801"/>
    </source>
</evidence>
<organism evidence="3 4">
    <name type="scientific">Candidatus Synechococcus spongiarum SP3</name>
    <dbReference type="NCBI Taxonomy" id="1604020"/>
    <lineage>
        <taxon>Bacteria</taxon>
        <taxon>Bacillati</taxon>
        <taxon>Cyanobacteriota</taxon>
        <taxon>Cyanophyceae</taxon>
        <taxon>Synechococcales</taxon>
        <taxon>Synechococcaceae</taxon>
        <taxon>Synechococcus</taxon>
    </lineage>
</organism>
<sequence>MTTDDSIPHPPWLVIRRTVRFGETDPAGVVHFHHLLRWCHEAYEESLARFGLAAADIFANPHAALPVVYCQARYHRPMGHGDVLLVHLACRPLDSTGFEIHYDVHSHQQVVATGLTRHLCIHPVTRQRQALPTAVGRWLEASTARQGSPPAGPPPQT</sequence>
<comment type="pathway">
    <text evidence="2">Cofactor biosynthesis; phylloquinone biosynthesis.</text>
</comment>
<comment type="catalytic activity">
    <reaction evidence="2">
        <text>1,4-dihydroxy-2-naphthoyl-CoA + H2O = 1,4-dihydroxy-2-naphthoate + CoA + H(+)</text>
        <dbReference type="Rhea" id="RHEA:26309"/>
        <dbReference type="ChEBI" id="CHEBI:11173"/>
        <dbReference type="ChEBI" id="CHEBI:15377"/>
        <dbReference type="ChEBI" id="CHEBI:15378"/>
        <dbReference type="ChEBI" id="CHEBI:57287"/>
        <dbReference type="ChEBI" id="CHEBI:58897"/>
        <dbReference type="EC" id="3.1.2.28"/>
    </reaction>
</comment>
<evidence type="ECO:0000313" key="4">
    <source>
        <dbReference type="Proteomes" id="UP000035067"/>
    </source>
</evidence>
<dbReference type="PANTHER" id="PTHR31793">
    <property type="entry name" value="4-HYDROXYBENZOYL-COA THIOESTERASE FAMILY MEMBER"/>
    <property type="match status" value="1"/>
</dbReference>
<dbReference type="GO" id="GO:0061522">
    <property type="term" value="F:1,4-dihydroxy-2-naphthoyl-CoA thioesterase activity"/>
    <property type="evidence" value="ECO:0007669"/>
    <property type="project" value="UniProtKB-EC"/>
</dbReference>
<accession>A0A0G2HL34</accession>
<dbReference type="EMBL" id="JXQG01000025">
    <property type="protein sequence ID" value="KKZ12239.1"/>
    <property type="molecule type" value="Genomic_DNA"/>
</dbReference>
<proteinExistence type="inferred from homology"/>